<accession>A0A8T0CQ54</accession>
<dbReference type="Proteomes" id="UP000806378">
    <property type="component" value="Unassembled WGS sequence"/>
</dbReference>
<dbReference type="Gramene" id="rna-gnl|WGS:JABURB|Cocit.L0345.2">
    <property type="protein sequence ID" value="cds-KAF7849721.1"/>
    <property type="gene ID" value="gene-BT93_L0345"/>
</dbReference>
<dbReference type="GO" id="GO:0003723">
    <property type="term" value="F:RNA binding"/>
    <property type="evidence" value="ECO:0007669"/>
    <property type="project" value="InterPro"/>
</dbReference>
<dbReference type="Pfam" id="PF01535">
    <property type="entry name" value="PPR"/>
    <property type="match status" value="3"/>
</dbReference>
<dbReference type="Gramene" id="rna-gnl|WGS:JABURB|Cocit.L0345.5">
    <property type="protein sequence ID" value="cds-KAF7849725.1"/>
    <property type="gene ID" value="gene-BT93_L0345"/>
</dbReference>
<dbReference type="InterPro" id="IPR011990">
    <property type="entry name" value="TPR-like_helical_dom_sf"/>
</dbReference>
<dbReference type="PANTHER" id="PTHR24015:SF553">
    <property type="entry name" value="DYW DOMAIN-CONTAINING PROTEIN"/>
    <property type="match status" value="1"/>
</dbReference>
<dbReference type="Gene3D" id="1.25.40.10">
    <property type="entry name" value="Tetratricopeptide repeat domain"/>
    <property type="match status" value="5"/>
</dbReference>
<comment type="caution">
    <text evidence="2">The sequence shown here is derived from an EMBL/GenBank/DDBJ whole genome shotgun (WGS) entry which is preliminary data.</text>
</comment>
<dbReference type="FunFam" id="1.25.40.10:FF:000284">
    <property type="entry name" value="Pentatricopeptide repeat-containing protein"/>
    <property type="match status" value="1"/>
</dbReference>
<dbReference type="InterPro" id="IPR046848">
    <property type="entry name" value="E_motif"/>
</dbReference>
<dbReference type="EMBL" id="MU089712">
    <property type="protein sequence ID" value="KAF7849721.1"/>
    <property type="molecule type" value="Genomic_DNA"/>
</dbReference>
<proteinExistence type="predicted"/>
<dbReference type="Gramene" id="rna-gnl|WGS:JABURB|Cocit.L0345.4">
    <property type="protein sequence ID" value="cds-KAF7849724.1"/>
    <property type="gene ID" value="gene-BT93_L0345"/>
</dbReference>
<dbReference type="EMBL" id="MU089712">
    <property type="protein sequence ID" value="KAF7849722.1"/>
    <property type="molecule type" value="Genomic_DNA"/>
</dbReference>
<dbReference type="PANTHER" id="PTHR24015">
    <property type="entry name" value="OS07G0578800 PROTEIN-RELATED"/>
    <property type="match status" value="1"/>
</dbReference>
<dbReference type="Gramene" id="rna-gnl|WGS:JABURB|Cocit.L0345.6">
    <property type="protein sequence ID" value="cds-KAF7849722.1"/>
    <property type="gene ID" value="gene-BT93_L0345"/>
</dbReference>
<gene>
    <name evidence="2" type="ORF">BT93_L0345</name>
</gene>
<dbReference type="FunFam" id="1.25.40.10:FF:000409">
    <property type="entry name" value="Pentatricopeptide repeat-containing protein, chloroplastic"/>
    <property type="match status" value="1"/>
</dbReference>
<organism evidence="2 3">
    <name type="scientific">Corymbia citriodora subsp. variegata</name>
    <dbReference type="NCBI Taxonomy" id="360336"/>
    <lineage>
        <taxon>Eukaryota</taxon>
        <taxon>Viridiplantae</taxon>
        <taxon>Streptophyta</taxon>
        <taxon>Embryophyta</taxon>
        <taxon>Tracheophyta</taxon>
        <taxon>Spermatophyta</taxon>
        <taxon>Magnoliopsida</taxon>
        <taxon>eudicotyledons</taxon>
        <taxon>Gunneridae</taxon>
        <taxon>Pentapetalae</taxon>
        <taxon>rosids</taxon>
        <taxon>malvids</taxon>
        <taxon>Myrtales</taxon>
        <taxon>Myrtaceae</taxon>
        <taxon>Myrtoideae</taxon>
        <taxon>Eucalypteae</taxon>
        <taxon>Corymbia</taxon>
    </lineage>
</organism>
<dbReference type="EMBL" id="MU089712">
    <property type="protein sequence ID" value="KAF7849724.1"/>
    <property type="molecule type" value="Genomic_DNA"/>
</dbReference>
<evidence type="ECO:0000256" key="1">
    <source>
        <dbReference type="ARBA" id="ARBA00022737"/>
    </source>
</evidence>
<dbReference type="EMBL" id="MU089712">
    <property type="protein sequence ID" value="KAF7849726.1"/>
    <property type="molecule type" value="Genomic_DNA"/>
</dbReference>
<sequence>MLRERVLIQLAPRQLSLLKSQPVPAHSQKQIHCESLLSILRRCTSTRTVQQVHSQMLTSSIDMPKFLLAKLVDLKDMSYASLVFSRIPQPNDYAFNVMIRGLATTRRDYPLTLHFHYQMKSVGLKPNNFTYPFVFIACANLFELDHGQAAHSSVFKSGLDSDSHTSHSLIMMYAKCRELENARKVFDEITDRDLVSWNSMISGYAKMGFAGDAVELFRKMGEEGFMPDEMTVVSTLTACGDLGDLRLGKWIEGYVLDNGMKLNSYVGSALIDMYGKCGDLTSARRIFDNMVKRDVVTWNAMITGYAQNGMADEAITLFSMMRESGIDPDKITLLGILSSCASIGALDLGKWVDTYVSRSGLRRDVYIGTALIDMYAKCGSLDNALEVFEDMPQKNEVSWNAMISALAFHGRAKEALALFDRMLKEGGRVCPNDITFVGVLSACVHGGLVTEGRRLFALMCTSFGLVPKIEHYSCMVDLFSRAGLLYEAWRFIEKMPGKPDEVVLGSLLGACQKRRNADIGEQVLQLLLEIEPSNSGNYVISSKLFADVKKWDESARMRMLMRQKGITKTPGCSWLEIETQLHEFHAGDGLHHSTVEMYQVLVDEMKREGYIPKADNSK</sequence>
<dbReference type="FunFam" id="1.25.40.10:FF:001095">
    <property type="entry name" value="Pentatricopeptide repeat-containing protein At2g34400"/>
    <property type="match status" value="1"/>
</dbReference>
<dbReference type="OrthoDB" id="185373at2759"/>
<dbReference type="FunFam" id="1.25.40.10:FF:001093">
    <property type="entry name" value="Pentatricopeptide repeat-containing protein At2g34400"/>
    <property type="match status" value="1"/>
</dbReference>
<evidence type="ECO:0000313" key="3">
    <source>
        <dbReference type="Proteomes" id="UP000806378"/>
    </source>
</evidence>
<dbReference type="Gramene" id="rna-gnl|WGS:JABURB|Cocit.L0345.1">
    <property type="protein sequence ID" value="cds-KAF7849723.1"/>
    <property type="gene ID" value="gene-BT93_L0345"/>
</dbReference>
<dbReference type="EMBL" id="MU089712">
    <property type="protein sequence ID" value="KAF7849725.1"/>
    <property type="molecule type" value="Genomic_DNA"/>
</dbReference>
<evidence type="ECO:0000313" key="2">
    <source>
        <dbReference type="EMBL" id="KAF7849723.1"/>
    </source>
</evidence>
<keyword evidence="3" id="KW-1185">Reference proteome</keyword>
<dbReference type="Pfam" id="PF13041">
    <property type="entry name" value="PPR_2"/>
    <property type="match status" value="2"/>
</dbReference>
<dbReference type="Gramene" id="rna-gnl|WGS:JABURB|Cocit.L0345.3">
    <property type="protein sequence ID" value="cds-KAF7849726.1"/>
    <property type="gene ID" value="gene-BT93_L0345"/>
</dbReference>
<dbReference type="EMBL" id="MU089712">
    <property type="protein sequence ID" value="KAF7849723.1"/>
    <property type="molecule type" value="Genomic_DNA"/>
</dbReference>
<protein>
    <submittedName>
        <fullName evidence="2">Uncharacterized protein</fullName>
    </submittedName>
</protein>
<dbReference type="NCBIfam" id="TIGR00756">
    <property type="entry name" value="PPR"/>
    <property type="match status" value="5"/>
</dbReference>
<dbReference type="Pfam" id="PF13812">
    <property type="entry name" value="PPR_3"/>
    <property type="match status" value="1"/>
</dbReference>
<dbReference type="Pfam" id="PF20431">
    <property type="entry name" value="E_motif"/>
    <property type="match status" value="1"/>
</dbReference>
<dbReference type="SUPFAM" id="SSF48452">
    <property type="entry name" value="TPR-like"/>
    <property type="match status" value="1"/>
</dbReference>
<name>A0A8T0CQ54_CORYI</name>
<keyword evidence="1" id="KW-0677">Repeat</keyword>
<dbReference type="AlphaFoldDB" id="A0A8T0CQ54"/>
<dbReference type="InterPro" id="IPR046960">
    <property type="entry name" value="PPR_At4g14850-like_plant"/>
</dbReference>
<dbReference type="GO" id="GO:0009451">
    <property type="term" value="P:RNA modification"/>
    <property type="evidence" value="ECO:0007669"/>
    <property type="project" value="InterPro"/>
</dbReference>
<reference evidence="2" key="1">
    <citation type="submission" date="2020-05" db="EMBL/GenBank/DDBJ databases">
        <title>WGS assembly of Corymbia citriodora subspecies variegata.</title>
        <authorList>
            <person name="Barry K."/>
            <person name="Hundley H."/>
            <person name="Shu S."/>
            <person name="Jenkins J."/>
            <person name="Grimwood J."/>
            <person name="Baten A."/>
        </authorList>
    </citation>
    <scope>NUCLEOTIDE SEQUENCE</scope>
    <source>
        <strain evidence="2">CV2-018</strain>
    </source>
</reference>
<dbReference type="InterPro" id="IPR002885">
    <property type="entry name" value="PPR_rpt"/>
</dbReference>